<name>A0A811MMI4_9POAL</name>
<evidence type="ECO:0000256" key="1">
    <source>
        <dbReference type="SAM" id="Phobius"/>
    </source>
</evidence>
<reference evidence="2" key="1">
    <citation type="submission" date="2020-10" db="EMBL/GenBank/DDBJ databases">
        <authorList>
            <person name="Han B."/>
            <person name="Lu T."/>
            <person name="Zhao Q."/>
            <person name="Huang X."/>
            <person name="Zhao Y."/>
        </authorList>
    </citation>
    <scope>NUCLEOTIDE SEQUENCE</scope>
</reference>
<keyword evidence="1" id="KW-0472">Membrane</keyword>
<comment type="caution">
    <text evidence="2">The sequence shown here is derived from an EMBL/GenBank/DDBJ whole genome shotgun (WGS) entry which is preliminary data.</text>
</comment>
<dbReference type="Proteomes" id="UP000604825">
    <property type="component" value="Unassembled WGS sequence"/>
</dbReference>
<protein>
    <submittedName>
        <fullName evidence="2">Uncharacterized protein</fullName>
    </submittedName>
</protein>
<evidence type="ECO:0000313" key="3">
    <source>
        <dbReference type="Proteomes" id="UP000604825"/>
    </source>
</evidence>
<dbReference type="EMBL" id="CAJGYO010000001">
    <property type="protein sequence ID" value="CAD6207558.1"/>
    <property type="molecule type" value="Genomic_DNA"/>
</dbReference>
<keyword evidence="3" id="KW-1185">Reference proteome</keyword>
<dbReference type="OrthoDB" id="612461at2759"/>
<proteinExistence type="predicted"/>
<organism evidence="2 3">
    <name type="scientific">Miscanthus lutarioriparius</name>
    <dbReference type="NCBI Taxonomy" id="422564"/>
    <lineage>
        <taxon>Eukaryota</taxon>
        <taxon>Viridiplantae</taxon>
        <taxon>Streptophyta</taxon>
        <taxon>Embryophyta</taxon>
        <taxon>Tracheophyta</taxon>
        <taxon>Spermatophyta</taxon>
        <taxon>Magnoliopsida</taxon>
        <taxon>Liliopsida</taxon>
        <taxon>Poales</taxon>
        <taxon>Poaceae</taxon>
        <taxon>PACMAD clade</taxon>
        <taxon>Panicoideae</taxon>
        <taxon>Andropogonodae</taxon>
        <taxon>Andropogoneae</taxon>
        <taxon>Saccharinae</taxon>
        <taxon>Miscanthus</taxon>
    </lineage>
</organism>
<dbReference type="AlphaFoldDB" id="A0A811MMI4"/>
<keyword evidence="1" id="KW-0812">Transmembrane</keyword>
<gene>
    <name evidence="2" type="ORF">NCGR_LOCUS5073</name>
</gene>
<keyword evidence="1" id="KW-1133">Transmembrane helix</keyword>
<evidence type="ECO:0000313" key="2">
    <source>
        <dbReference type="EMBL" id="CAD6207558.1"/>
    </source>
</evidence>
<feature type="transmembrane region" description="Helical" evidence="1">
    <location>
        <begin position="58"/>
        <end position="79"/>
    </location>
</feature>
<sequence>MVKFTVEELRAVVDKGNKICNMSVIAHVDHVEPGAHDPILVEPAVANLKRGGATWKDIVILVEGAIILVQALVIVILLSNLM</sequence>
<accession>A0A811MMI4</accession>